<accession>A0AAW0A4M4</accession>
<proteinExistence type="predicted"/>
<protein>
    <submittedName>
        <fullName evidence="2">Uncharacterized protein</fullName>
    </submittedName>
</protein>
<sequence length="876" mass="96782">MATTIISRKAQRKQAITKQATNSAPAPSPETIGTIAPIGSAVTDAGDPPSSRGRRRTKAVPTPDDVGDSHASMPGALAQSSFYSHVSHTPTVVTGQLRSASWTPYQYTRSDTPVDPIIQFSSHSLPAGSISAPSLDSENRMEPSTPLSYIPQPGNTLATTKHEKARSSRKATVEEVPDVDDPPQTKAHRKTLKEEGKTVSDIPRRRRRYSPSPVRDALPVNNDGASLQRSKQPGSTASAESRSQNYAWPGAQQLGPSALSPYPASVLNEYSGSRDEAVMSDGQRAMRRSEKDRAVDSSPHKGGRESQKPAPIVVYDDNSDDEIVTFTNNRGKRLAEAAIALDKEHKQMAFTEEDRRRREQSVLGMNKLRDLRVNDDREFAEQVAVNDAVEEADFEYAKQVQAQDQEEFSQRVLEIQRETAEEDEKARVLEETARTAYEVACAQRQKAEQRKKSALAQLATAVDEKKVRMDFTPPKADAAAPKPKVEDNSLYGVGKPVPWPDRVVFQRLGRQMLKENGYSGYIDMNIGFDAKDEPIEIGPAPIQTPNWSGWDLNATPPAKKIKAEGQAEAMGEGKSTTSVNPQAKKEKKAKNAEPSDGGESSSDFDSSSRPSSRKKSKKNRRSYRSDSNYSRSETTDSAFGDSSDSERNSRKKRKKRRKRDSSPSDSSGDSSSSSNESSDESSSSDDDHKKKKDRIIPKEVSRHEARDGGGNGWNGTKIRPYPKPQQGAKPPSPNTGKGKCWSCGGNHYSNDPTCPNNKARAPILYHGREVVNDNEEEAQKSSESKQSGSKSSEETSEQFKQIVDDSGAEDEIVDGVQYDSEYTLEECSEYSDYDDDERCYRVSVEDSGEDDTPEFQIQTMSLNMSLRNRYNYHIRK</sequence>
<name>A0AAW0A4M4_9AGAR</name>
<feature type="compositionally biased region" description="Basic residues" evidence="1">
    <location>
        <begin position="611"/>
        <end position="622"/>
    </location>
</feature>
<dbReference type="EMBL" id="JAWWNJ010000084">
    <property type="protein sequence ID" value="KAK7001071.1"/>
    <property type="molecule type" value="Genomic_DNA"/>
</dbReference>
<feature type="compositionally biased region" description="Basic and acidic residues" evidence="1">
    <location>
        <begin position="694"/>
        <end position="707"/>
    </location>
</feature>
<keyword evidence="3" id="KW-1185">Reference proteome</keyword>
<feature type="compositionally biased region" description="Low complexity" evidence="1">
    <location>
        <begin position="592"/>
        <end position="610"/>
    </location>
</feature>
<organism evidence="2 3">
    <name type="scientific">Favolaschia claudopus</name>
    <dbReference type="NCBI Taxonomy" id="2862362"/>
    <lineage>
        <taxon>Eukaryota</taxon>
        <taxon>Fungi</taxon>
        <taxon>Dikarya</taxon>
        <taxon>Basidiomycota</taxon>
        <taxon>Agaricomycotina</taxon>
        <taxon>Agaricomycetes</taxon>
        <taxon>Agaricomycetidae</taxon>
        <taxon>Agaricales</taxon>
        <taxon>Marasmiineae</taxon>
        <taxon>Mycenaceae</taxon>
        <taxon>Favolaschia</taxon>
    </lineage>
</organism>
<evidence type="ECO:0000313" key="3">
    <source>
        <dbReference type="Proteomes" id="UP001362999"/>
    </source>
</evidence>
<feature type="region of interest" description="Disordered" evidence="1">
    <location>
        <begin position="1"/>
        <end position="74"/>
    </location>
</feature>
<evidence type="ECO:0000256" key="1">
    <source>
        <dbReference type="SAM" id="MobiDB-lite"/>
    </source>
</evidence>
<feature type="compositionally biased region" description="Polar residues" evidence="1">
    <location>
        <begin position="223"/>
        <end position="243"/>
    </location>
</feature>
<feature type="region of interest" description="Disordered" evidence="1">
    <location>
        <begin position="536"/>
        <end position="819"/>
    </location>
</feature>
<gene>
    <name evidence="2" type="ORF">R3P38DRAFT_3612516</name>
</gene>
<feature type="compositionally biased region" description="Polar residues" evidence="1">
    <location>
        <begin position="747"/>
        <end position="756"/>
    </location>
</feature>
<dbReference type="AlphaFoldDB" id="A0AAW0A4M4"/>
<feature type="compositionally biased region" description="Polar residues" evidence="1">
    <location>
        <begin position="14"/>
        <end position="25"/>
    </location>
</feature>
<evidence type="ECO:0000313" key="2">
    <source>
        <dbReference type="EMBL" id="KAK7001071.1"/>
    </source>
</evidence>
<feature type="region of interest" description="Disordered" evidence="1">
    <location>
        <begin position="273"/>
        <end position="311"/>
    </location>
</feature>
<feature type="compositionally biased region" description="Basic residues" evidence="1">
    <location>
        <begin position="649"/>
        <end position="659"/>
    </location>
</feature>
<feature type="compositionally biased region" description="Basic and acidic residues" evidence="1">
    <location>
        <begin position="287"/>
        <end position="307"/>
    </location>
</feature>
<feature type="compositionally biased region" description="Low complexity" evidence="1">
    <location>
        <begin position="663"/>
        <end position="676"/>
    </location>
</feature>
<feature type="compositionally biased region" description="Basic and acidic residues" evidence="1">
    <location>
        <begin position="766"/>
        <end position="783"/>
    </location>
</feature>
<feature type="region of interest" description="Disordered" evidence="1">
    <location>
        <begin position="129"/>
        <end position="243"/>
    </location>
</feature>
<comment type="caution">
    <text evidence="2">The sequence shown here is derived from an EMBL/GenBank/DDBJ whole genome shotgun (WGS) entry which is preliminary data.</text>
</comment>
<reference evidence="2 3" key="1">
    <citation type="journal article" date="2024" name="J Genomics">
        <title>Draft genome sequencing and assembly of Favolaschia claudopus CIRM-BRFM 2984 isolated from oak limbs.</title>
        <authorList>
            <person name="Navarro D."/>
            <person name="Drula E."/>
            <person name="Chaduli D."/>
            <person name="Cazenave R."/>
            <person name="Ahrendt S."/>
            <person name="Wang J."/>
            <person name="Lipzen A."/>
            <person name="Daum C."/>
            <person name="Barry K."/>
            <person name="Grigoriev I.V."/>
            <person name="Favel A."/>
            <person name="Rosso M.N."/>
            <person name="Martin F."/>
        </authorList>
    </citation>
    <scope>NUCLEOTIDE SEQUENCE [LARGE SCALE GENOMIC DNA]</scope>
    <source>
        <strain evidence="2 3">CIRM-BRFM 2984</strain>
    </source>
</reference>
<dbReference type="Proteomes" id="UP001362999">
    <property type="component" value="Unassembled WGS sequence"/>
</dbReference>